<dbReference type="Gene3D" id="1.10.260.40">
    <property type="entry name" value="lambda repressor-like DNA-binding domains"/>
    <property type="match status" value="1"/>
</dbReference>
<dbReference type="EMBL" id="JBELPZ010000012">
    <property type="protein sequence ID" value="MFL9845135.1"/>
    <property type="molecule type" value="Genomic_DNA"/>
</dbReference>
<name>A0ABW8Z119_9FLAO</name>
<protein>
    <submittedName>
        <fullName evidence="3">Helix-turn-helix transcriptional regulator</fullName>
    </submittedName>
</protein>
<proteinExistence type="predicted"/>
<feature type="domain" description="HTH cro/C1-type" evidence="2">
    <location>
        <begin position="6"/>
        <end position="60"/>
    </location>
</feature>
<dbReference type="PROSITE" id="PS50943">
    <property type="entry name" value="HTH_CROC1"/>
    <property type="match status" value="1"/>
</dbReference>
<evidence type="ECO:0000256" key="1">
    <source>
        <dbReference type="ARBA" id="ARBA00023125"/>
    </source>
</evidence>
<reference evidence="3 4" key="1">
    <citation type="submission" date="2024-06" db="EMBL/GenBank/DDBJ databases">
        <authorList>
            <person name="Kaempfer P."/>
            <person name="Viver T."/>
        </authorList>
    </citation>
    <scope>NUCLEOTIDE SEQUENCE [LARGE SCALE GENOMIC DNA]</scope>
    <source>
        <strain evidence="3 4">ST-119</strain>
    </source>
</reference>
<dbReference type="RefSeq" id="WP_408085403.1">
    <property type="nucleotide sequence ID" value="NZ_JBELPZ010000012.1"/>
</dbReference>
<dbReference type="PANTHER" id="PTHR46797">
    <property type="entry name" value="HTH-TYPE TRANSCRIPTIONAL REGULATOR"/>
    <property type="match status" value="1"/>
</dbReference>
<dbReference type="Proteomes" id="UP001629156">
    <property type="component" value="Unassembled WGS sequence"/>
</dbReference>
<dbReference type="CDD" id="cd00093">
    <property type="entry name" value="HTH_XRE"/>
    <property type="match status" value="1"/>
</dbReference>
<keyword evidence="1" id="KW-0238">DNA-binding</keyword>
<dbReference type="SMART" id="SM00530">
    <property type="entry name" value="HTH_XRE"/>
    <property type="match status" value="1"/>
</dbReference>
<gene>
    <name evidence="3" type="ORF">ABS766_11960</name>
</gene>
<evidence type="ECO:0000313" key="4">
    <source>
        <dbReference type="Proteomes" id="UP001629156"/>
    </source>
</evidence>
<dbReference type="InterPro" id="IPR050807">
    <property type="entry name" value="TransReg_Diox_bact_type"/>
</dbReference>
<organism evidence="3 4">
    <name type="scientific">Flavobacterium rhizosphaerae</name>
    <dbReference type="NCBI Taxonomy" id="3163298"/>
    <lineage>
        <taxon>Bacteria</taxon>
        <taxon>Pseudomonadati</taxon>
        <taxon>Bacteroidota</taxon>
        <taxon>Flavobacteriia</taxon>
        <taxon>Flavobacteriales</taxon>
        <taxon>Flavobacteriaceae</taxon>
        <taxon>Flavobacterium</taxon>
    </lineage>
</organism>
<dbReference type="SUPFAM" id="SSF47413">
    <property type="entry name" value="lambda repressor-like DNA-binding domains"/>
    <property type="match status" value="1"/>
</dbReference>
<dbReference type="Pfam" id="PF01381">
    <property type="entry name" value="HTH_3"/>
    <property type="match status" value="1"/>
</dbReference>
<evidence type="ECO:0000313" key="3">
    <source>
        <dbReference type="EMBL" id="MFL9845135.1"/>
    </source>
</evidence>
<evidence type="ECO:0000259" key="2">
    <source>
        <dbReference type="PROSITE" id="PS50943"/>
    </source>
</evidence>
<dbReference type="InterPro" id="IPR001387">
    <property type="entry name" value="Cro/C1-type_HTH"/>
</dbReference>
<accession>A0ABW8Z119</accession>
<comment type="caution">
    <text evidence="3">The sequence shown here is derived from an EMBL/GenBank/DDBJ whole genome shotgun (WGS) entry which is preliminary data.</text>
</comment>
<sequence length="90" mass="10019">MNILRLKEILKEKGITGKELADKVGISETGMSNIVKGQSLPRQDILLQIAEILDVDIRELFNSTKEIPTETVYVFKDGAYQAIGSLKINN</sequence>
<dbReference type="InterPro" id="IPR010982">
    <property type="entry name" value="Lambda_DNA-bd_dom_sf"/>
</dbReference>
<keyword evidence="4" id="KW-1185">Reference proteome</keyword>
<dbReference type="PANTHER" id="PTHR46797:SF1">
    <property type="entry name" value="METHYLPHOSPHONATE SYNTHASE"/>
    <property type="match status" value="1"/>
</dbReference>